<dbReference type="RefSeq" id="XP_003716912.1">
    <property type="nucleotide sequence ID" value="XM_003716864.1"/>
</dbReference>
<gene>
    <name evidence="1" type="ORF">MGG_17149</name>
</gene>
<accession>G4N617</accession>
<evidence type="ECO:0000313" key="1">
    <source>
        <dbReference type="EMBL" id="EHA50593.1"/>
    </source>
</evidence>
<dbReference type="AlphaFoldDB" id="G4N617"/>
<dbReference type="VEuPathDB" id="FungiDB:MGG_17149"/>
<dbReference type="KEGG" id="mgr:MGG_17149"/>
<dbReference type="GeneID" id="12985480"/>
<organism evidence="1 2">
    <name type="scientific">Pyricularia oryzae (strain 70-15 / ATCC MYA-4617 / FGSC 8958)</name>
    <name type="common">Rice blast fungus</name>
    <name type="synonym">Magnaporthe oryzae</name>
    <dbReference type="NCBI Taxonomy" id="242507"/>
    <lineage>
        <taxon>Eukaryota</taxon>
        <taxon>Fungi</taxon>
        <taxon>Dikarya</taxon>
        <taxon>Ascomycota</taxon>
        <taxon>Pezizomycotina</taxon>
        <taxon>Sordariomycetes</taxon>
        <taxon>Sordariomycetidae</taxon>
        <taxon>Magnaporthales</taxon>
        <taxon>Pyriculariaceae</taxon>
        <taxon>Pyricularia</taxon>
    </lineage>
</organism>
<keyword evidence="2" id="KW-1185">Reference proteome</keyword>
<dbReference type="InParanoid" id="G4N617"/>
<protein>
    <submittedName>
        <fullName evidence="1">Uncharacterized protein</fullName>
    </submittedName>
</protein>
<sequence length="123" mass="13542">MLGRVGTFLPPQPKGFNSKTGLAGGKYGLPAQVAVCFLMHDNSSWNVPSLLADARVYRTCQMTGPRTQKRTIEPRMPPATLVDRIDTRPGLHFFFIDCAIASWILPNHTLQQLCFLGKPIGAC</sequence>
<dbReference type="EMBL" id="CM001234">
    <property type="protein sequence ID" value="EHA50593.1"/>
    <property type="molecule type" value="Genomic_DNA"/>
</dbReference>
<proteinExistence type="predicted"/>
<reference key="2">
    <citation type="submission" date="2011-05" db="EMBL/GenBank/DDBJ databases">
        <title>The Genome Sequence of Magnaporthe oryzae 70-15.</title>
        <authorList>
            <consortium name="The Broad Institute Genome Sequencing Platform"/>
            <person name="Ma L.-J."/>
            <person name="Dead R."/>
            <person name="Young S.K."/>
            <person name="Zeng Q."/>
            <person name="Gargeya S."/>
            <person name="Fitzgerald M."/>
            <person name="Haas B."/>
            <person name="Abouelleil A."/>
            <person name="Alvarado L."/>
            <person name="Arachchi H.M."/>
            <person name="Berlin A."/>
            <person name="Brown A."/>
            <person name="Chapman S.B."/>
            <person name="Chen Z."/>
            <person name="Dunbar C."/>
            <person name="Freedman E."/>
            <person name="Gearin G."/>
            <person name="Gellesch M."/>
            <person name="Goldberg J."/>
            <person name="Griggs A."/>
            <person name="Gujja S."/>
            <person name="Heiman D."/>
            <person name="Howarth C."/>
            <person name="Larson L."/>
            <person name="Lui A."/>
            <person name="MacDonald P.J.P."/>
            <person name="Mehta T."/>
            <person name="Montmayeur A."/>
            <person name="Murphy C."/>
            <person name="Neiman D."/>
            <person name="Pearson M."/>
            <person name="Priest M."/>
            <person name="Roberts A."/>
            <person name="Saif S."/>
            <person name="Shea T."/>
            <person name="Shenoy N."/>
            <person name="Sisk P."/>
            <person name="Stolte C."/>
            <person name="Sykes S."/>
            <person name="Yandava C."/>
            <person name="Wortman J."/>
            <person name="Nusbaum C."/>
            <person name="Birren B."/>
        </authorList>
    </citation>
    <scope>NUCLEOTIDE SEQUENCE</scope>
    <source>
        <strain>70-15</strain>
    </source>
</reference>
<name>G4N617_PYRO7</name>
<dbReference type="HOGENOM" id="CLU_2015730_0_0_1"/>
<reference evidence="1 2" key="1">
    <citation type="journal article" date="2005" name="Nature">
        <title>The genome sequence of the rice blast fungus Magnaporthe grisea.</title>
        <authorList>
            <person name="Dean R.A."/>
            <person name="Talbot N.J."/>
            <person name="Ebbole D.J."/>
            <person name="Farman M.L."/>
            <person name="Mitchell T.K."/>
            <person name="Orbach M.J."/>
            <person name="Thon M."/>
            <person name="Kulkarni R."/>
            <person name="Xu J.R."/>
            <person name="Pan H."/>
            <person name="Read N.D."/>
            <person name="Lee Y.H."/>
            <person name="Carbone I."/>
            <person name="Brown D."/>
            <person name="Oh Y.Y."/>
            <person name="Donofrio N."/>
            <person name="Jeong J.S."/>
            <person name="Soanes D.M."/>
            <person name="Djonovic S."/>
            <person name="Kolomiets E."/>
            <person name="Rehmeyer C."/>
            <person name="Li W."/>
            <person name="Harding M."/>
            <person name="Kim S."/>
            <person name="Lebrun M.H."/>
            <person name="Bohnert H."/>
            <person name="Coughlan S."/>
            <person name="Butler J."/>
            <person name="Calvo S."/>
            <person name="Ma L.J."/>
            <person name="Nicol R."/>
            <person name="Purcell S."/>
            <person name="Nusbaum C."/>
            <person name="Galagan J.E."/>
            <person name="Birren B.W."/>
        </authorList>
    </citation>
    <scope>NUCLEOTIDE SEQUENCE [LARGE SCALE GENOMIC DNA]</scope>
    <source>
        <strain evidence="2">70-15 / ATCC MYA-4617 / FGSC 8958</strain>
    </source>
</reference>
<dbReference type="Proteomes" id="UP000009058">
    <property type="component" value="Chromosome 4"/>
</dbReference>
<evidence type="ECO:0000313" key="2">
    <source>
        <dbReference type="Proteomes" id="UP000009058"/>
    </source>
</evidence>